<feature type="compositionally biased region" description="Low complexity" evidence="2">
    <location>
        <begin position="245"/>
        <end position="254"/>
    </location>
</feature>
<gene>
    <name evidence="4" type="ORF">RRF57_010340</name>
</gene>
<reference evidence="4 5" key="1">
    <citation type="submission" date="2023-10" db="EMBL/GenBank/DDBJ databases">
        <title>Draft genome sequence of Xylaria bambusicola isolate GMP-LS, the root and basal stem rot pathogen of sugarcane in Indonesia.</title>
        <authorList>
            <person name="Selvaraj P."/>
            <person name="Muralishankar V."/>
            <person name="Muruganantham S."/>
            <person name="Sp S."/>
            <person name="Haryani S."/>
            <person name="Lau K.J.X."/>
            <person name="Naqvi N.I."/>
        </authorList>
    </citation>
    <scope>NUCLEOTIDE SEQUENCE [LARGE SCALE GENOMIC DNA]</scope>
    <source>
        <strain evidence="4">GMP-LS</strain>
    </source>
</reference>
<protein>
    <recommendedName>
        <fullName evidence="3">Ras-GAP domain-containing protein</fullName>
    </recommendedName>
</protein>
<dbReference type="AlphaFoldDB" id="A0AAN7Z9G6"/>
<evidence type="ECO:0000256" key="2">
    <source>
        <dbReference type="SAM" id="MobiDB-lite"/>
    </source>
</evidence>
<dbReference type="SUPFAM" id="SSF49562">
    <property type="entry name" value="C2 domain (Calcium/lipid-binding domain, CaLB)"/>
    <property type="match status" value="1"/>
</dbReference>
<dbReference type="InterPro" id="IPR039360">
    <property type="entry name" value="Ras_GTPase"/>
</dbReference>
<feature type="compositionally biased region" description="Polar residues" evidence="2">
    <location>
        <begin position="1255"/>
        <end position="1268"/>
    </location>
</feature>
<dbReference type="Proteomes" id="UP001305414">
    <property type="component" value="Unassembled WGS sequence"/>
</dbReference>
<feature type="compositionally biased region" description="Basic and acidic residues" evidence="2">
    <location>
        <begin position="1235"/>
        <end position="1248"/>
    </location>
</feature>
<feature type="domain" description="Ras-GAP" evidence="3">
    <location>
        <begin position="756"/>
        <end position="990"/>
    </location>
</feature>
<feature type="region of interest" description="Disordered" evidence="2">
    <location>
        <begin position="1155"/>
        <end position="1268"/>
    </location>
</feature>
<dbReference type="InterPro" id="IPR001936">
    <property type="entry name" value="RasGAP_dom"/>
</dbReference>
<proteinExistence type="predicted"/>
<comment type="caution">
    <text evidence="4">The sequence shown here is derived from an EMBL/GenBank/DDBJ whole genome shotgun (WGS) entry which is preliminary data.</text>
</comment>
<feature type="compositionally biased region" description="Polar residues" evidence="2">
    <location>
        <begin position="1182"/>
        <end position="1202"/>
    </location>
</feature>
<name>A0AAN7Z9G6_9PEZI</name>
<dbReference type="InterPro" id="IPR035892">
    <property type="entry name" value="C2_domain_sf"/>
</dbReference>
<evidence type="ECO:0000256" key="1">
    <source>
        <dbReference type="ARBA" id="ARBA00022468"/>
    </source>
</evidence>
<dbReference type="PANTHER" id="PTHR10194:SF60">
    <property type="entry name" value="RAS GTPASE-ACTIVATING PROTEIN RASKOL"/>
    <property type="match status" value="1"/>
</dbReference>
<dbReference type="SMART" id="SM00323">
    <property type="entry name" value="RasGAP"/>
    <property type="match status" value="1"/>
</dbReference>
<feature type="region of interest" description="Disordered" evidence="2">
    <location>
        <begin position="377"/>
        <end position="404"/>
    </location>
</feature>
<dbReference type="GO" id="GO:0007165">
    <property type="term" value="P:signal transduction"/>
    <property type="evidence" value="ECO:0007669"/>
    <property type="project" value="UniProtKB-ARBA"/>
</dbReference>
<dbReference type="GO" id="GO:0005096">
    <property type="term" value="F:GTPase activator activity"/>
    <property type="evidence" value="ECO:0007669"/>
    <property type="project" value="UniProtKB-KW"/>
</dbReference>
<dbReference type="Pfam" id="PF00616">
    <property type="entry name" value="RasGAP"/>
    <property type="match status" value="1"/>
</dbReference>
<feature type="region of interest" description="Disordered" evidence="2">
    <location>
        <begin position="1"/>
        <end position="254"/>
    </location>
</feature>
<accession>A0AAN7Z9G6</accession>
<feature type="compositionally biased region" description="Low complexity" evidence="2">
    <location>
        <begin position="42"/>
        <end position="51"/>
    </location>
</feature>
<dbReference type="PROSITE" id="PS00509">
    <property type="entry name" value="RAS_GTPASE_ACTIV_1"/>
    <property type="match status" value="1"/>
</dbReference>
<dbReference type="CDD" id="cd05137">
    <property type="entry name" value="RasGAP_CLA2_BUD2"/>
    <property type="match status" value="1"/>
</dbReference>
<dbReference type="Gene3D" id="2.60.40.150">
    <property type="entry name" value="C2 domain"/>
    <property type="match status" value="1"/>
</dbReference>
<feature type="compositionally biased region" description="Polar residues" evidence="2">
    <location>
        <begin position="160"/>
        <end position="185"/>
    </location>
</feature>
<organism evidence="4 5">
    <name type="scientific">Xylaria bambusicola</name>
    <dbReference type="NCBI Taxonomy" id="326684"/>
    <lineage>
        <taxon>Eukaryota</taxon>
        <taxon>Fungi</taxon>
        <taxon>Dikarya</taxon>
        <taxon>Ascomycota</taxon>
        <taxon>Pezizomycotina</taxon>
        <taxon>Sordariomycetes</taxon>
        <taxon>Xylariomycetidae</taxon>
        <taxon>Xylariales</taxon>
        <taxon>Xylariaceae</taxon>
        <taxon>Xylaria</taxon>
    </lineage>
</organism>
<dbReference type="Gene3D" id="1.10.506.10">
    <property type="entry name" value="GTPase Activation - p120gap, domain 1"/>
    <property type="match status" value="1"/>
</dbReference>
<dbReference type="EMBL" id="JAWHQM010000043">
    <property type="protein sequence ID" value="KAK5634627.1"/>
    <property type="molecule type" value="Genomic_DNA"/>
</dbReference>
<evidence type="ECO:0000259" key="3">
    <source>
        <dbReference type="PROSITE" id="PS50018"/>
    </source>
</evidence>
<dbReference type="InterPro" id="IPR023152">
    <property type="entry name" value="RasGAP_CS"/>
</dbReference>
<dbReference type="InterPro" id="IPR008936">
    <property type="entry name" value="Rho_GTPase_activation_prot"/>
</dbReference>
<dbReference type="SUPFAM" id="SSF48350">
    <property type="entry name" value="GTPase activation domain, GAP"/>
    <property type="match status" value="1"/>
</dbReference>
<keyword evidence="1" id="KW-0343">GTPase activation</keyword>
<dbReference type="PANTHER" id="PTHR10194">
    <property type="entry name" value="RAS GTPASE-ACTIVATING PROTEINS"/>
    <property type="match status" value="1"/>
</dbReference>
<feature type="compositionally biased region" description="Polar residues" evidence="2">
    <location>
        <begin position="52"/>
        <end position="73"/>
    </location>
</feature>
<keyword evidence="5" id="KW-1185">Reference proteome</keyword>
<sequence>MSLNQGLSGVLPPEMDDITRANRNSSPSGWSQSLPGEAMPYSSSRIPSRSSAGNSTRGSLLEPSSLSQGSTRAITPDLSENGLEPMDMNNPAGTRGFGTTSSQQSSPRPIRGGGGGERRRQGIVFQDEVFGEYSSSPSPPSNRGGHRPRTRTLDEALALRQSSSRGTTEIRNRMGSFSSSTSQPLIESDVRPPPTVLESTAFGAGVSSRPPDVRTSAAPGKDRRPTPNRLTKRSSPRPPSPLLSPPSVDSLLLPIPTDDANRMLALMRRLCGRMKGEVEYQSDPSTPWYEGIFYIDEDKGSLMFDSGHNGPFHITIIGDLRGCRVHPCKAPGDDRRCLELSSIRMGVDIIFRPLNPDEVDLWLASLLCWQQIRPPGARLTTGKGPSSPGLGRPPDTKQVPSTAIQTTKDPAIIKVGNVMLWDKGAATSPRAIVRRPSTRDLRSGSTCWRRVSCILQDNGEFKLMNDVTVLSVIDLSQLSRSAIQKLDRSVLEEDFCIAVFPAYSATSKQLSIFRPIYLALDSRVLLEVWFVLLRAFTVPELYGIESSTGQITEILDHNTNFDGQLFRIEKSIQVKVTEAKLQQPGVPSERHQLIRRERDPLIGHYLAEVILDGEIRSRTTTQADTKNPFWRETTQFSELPATLPCLSVILKRIDGNLESLAHQVQASLGLPKSGNITETVCGVVEIPLDKMEKGKDYEEWYPIYDEKQESVGSMFIKVDHTELIVLTAKDYEPLSELLHRFSTGLTTQITQSTPGMLRRLSEIFLNIFQVSGAVTEWLMALVEDEIDGVGNQNSMKRLRFSRRMKSDESSTSASDREQLVRDMSKSLTGEANLLFRGNTLLTQALEFHMRRLGKQYLEDILGDKIFEINEINPDCEVDPSRIERVEDLPQHWKSLLTFTSELWEIIAASANKIPLELRSVLKYVRAVAEDRYGDFLRTVNYTSVSGFLFLRLICPAILNPKLFGLLRDNPRPRAQRTLTLIAKGLQALANISSFGKKESWMEHMNRFLGHHRQSFKNFIDQLCSVPPDRYPMTVSASYSTPIMILGRLSPQAREGFPSLPYLIDQQRNYAALVKLWLDVHRAYAPDSLVFEGELEEFHRLCVGLQQRSDKCMAQVEIFRASENESVVTDDLADNLERTSLLESLSQSYASSAVWAENDPYRPPGSSGSEADAGRAAQRSFMRENSSLQQLSEGLDFTKTTGTIRAKSKAGKETRRFLSGLIGSKKGKEGPNVSSGRERSSGKGGDKGNRGILGNSPESRQQSNTNSRH</sequence>
<evidence type="ECO:0000313" key="5">
    <source>
        <dbReference type="Proteomes" id="UP001305414"/>
    </source>
</evidence>
<evidence type="ECO:0000313" key="4">
    <source>
        <dbReference type="EMBL" id="KAK5634627.1"/>
    </source>
</evidence>
<dbReference type="PROSITE" id="PS50018">
    <property type="entry name" value="RAS_GTPASE_ACTIV_2"/>
    <property type="match status" value="1"/>
</dbReference>
<feature type="compositionally biased region" description="Polar residues" evidence="2">
    <location>
        <begin position="21"/>
        <end position="34"/>
    </location>
</feature>